<reference evidence="1 3" key="1">
    <citation type="submission" date="2016-11" db="EMBL/GenBank/DDBJ databases">
        <authorList>
            <person name="Jaros S."/>
            <person name="Januszkiewicz K."/>
            <person name="Wedrychowicz H."/>
        </authorList>
    </citation>
    <scope>NUCLEOTIDE SEQUENCE [LARGE SCALE GENOMIC DNA]</scope>
    <source>
        <strain evidence="1 3">DSM 784</strain>
    </source>
</reference>
<proteinExistence type="predicted"/>
<gene>
    <name evidence="1" type="ORF">SAMN05661012_00110</name>
    <name evidence="2" type="ORF">SR876_31320</name>
</gene>
<keyword evidence="4" id="KW-1185">Reference proteome</keyword>
<sequence>MTVDKSLAVSQEHIDAWKKKYRDVFKLTAADGKVGYCRKPNRDEVSYAMTLISGDPLAYHETILRATWLGGDEEIVEDKSYLYGLGGQLDKLLEAKKVEVEKL</sequence>
<reference evidence="2 4" key="2">
    <citation type="submission" date="2023-11" db="EMBL/GenBank/DDBJ databases">
        <title>MicrobeMod: A computational toolkit for identifying prokaryotic methylation and restriction-modification with nanopore sequencing.</title>
        <authorList>
            <person name="Crits-Christoph A."/>
            <person name="Kang S.C."/>
            <person name="Lee H."/>
            <person name="Ostrov N."/>
        </authorList>
    </citation>
    <scope>NUCLEOTIDE SEQUENCE [LARGE SCALE GENOMIC DNA]</scope>
    <source>
        <strain evidence="2 4">ATCC 23090</strain>
    </source>
</reference>
<dbReference type="STRING" id="1004.SAMN05661012_00110"/>
<dbReference type="RefSeq" id="WP_072356642.1">
    <property type="nucleotide sequence ID" value="NZ_CBHWAX010000003.1"/>
</dbReference>
<dbReference type="EMBL" id="CP140154">
    <property type="protein sequence ID" value="WQG89425.1"/>
    <property type="molecule type" value="Genomic_DNA"/>
</dbReference>
<dbReference type="OrthoDB" id="885654at2"/>
<protein>
    <submittedName>
        <fullName evidence="1">Uncharacterized protein</fullName>
    </submittedName>
</protein>
<evidence type="ECO:0000313" key="2">
    <source>
        <dbReference type="EMBL" id="WQG89425.1"/>
    </source>
</evidence>
<dbReference type="Proteomes" id="UP001326715">
    <property type="component" value="Chromosome"/>
</dbReference>
<dbReference type="Proteomes" id="UP000183788">
    <property type="component" value="Unassembled WGS sequence"/>
</dbReference>
<evidence type="ECO:0000313" key="4">
    <source>
        <dbReference type="Proteomes" id="UP001326715"/>
    </source>
</evidence>
<dbReference type="Gene3D" id="3.30.2220.10">
    <property type="entry name" value="rbstp2171"/>
    <property type="match status" value="1"/>
</dbReference>
<dbReference type="AlphaFoldDB" id="A0A1K1LPM0"/>
<dbReference type="EMBL" id="FPIZ01000001">
    <property type="protein sequence ID" value="SFW12826.1"/>
    <property type="molecule type" value="Genomic_DNA"/>
</dbReference>
<name>A0A1K1LPM0_9BACT</name>
<evidence type="ECO:0000313" key="3">
    <source>
        <dbReference type="Proteomes" id="UP000183788"/>
    </source>
</evidence>
<organism evidence="1 3">
    <name type="scientific">Chitinophaga sancti</name>
    <dbReference type="NCBI Taxonomy" id="1004"/>
    <lineage>
        <taxon>Bacteria</taxon>
        <taxon>Pseudomonadati</taxon>
        <taxon>Bacteroidota</taxon>
        <taxon>Chitinophagia</taxon>
        <taxon>Chitinophagales</taxon>
        <taxon>Chitinophagaceae</taxon>
        <taxon>Chitinophaga</taxon>
    </lineage>
</organism>
<evidence type="ECO:0000313" key="1">
    <source>
        <dbReference type="EMBL" id="SFW12826.1"/>
    </source>
</evidence>
<accession>A0A1K1LPM0</accession>